<dbReference type="NCBIfam" id="TIGR00234">
    <property type="entry name" value="tyrS"/>
    <property type="match status" value="1"/>
</dbReference>
<dbReference type="EC" id="6.1.1.1" evidence="1 9"/>
<dbReference type="PANTHER" id="PTHR11766:SF0">
    <property type="entry name" value="TYROSINE--TRNA LIGASE, MITOCHONDRIAL"/>
    <property type="match status" value="1"/>
</dbReference>
<dbReference type="GO" id="GO:0006437">
    <property type="term" value="P:tyrosyl-tRNA aminoacylation"/>
    <property type="evidence" value="ECO:0007669"/>
    <property type="project" value="InterPro"/>
</dbReference>
<reference evidence="13" key="1">
    <citation type="submission" date="2016-06" db="UniProtKB">
        <authorList>
            <consortium name="WormBaseParasite"/>
        </authorList>
    </citation>
    <scope>IDENTIFICATION</scope>
</reference>
<dbReference type="InterPro" id="IPR014729">
    <property type="entry name" value="Rossmann-like_a/b/a_fold"/>
</dbReference>
<dbReference type="OrthoDB" id="337870at2759"/>
<dbReference type="Gene3D" id="3.10.290.10">
    <property type="entry name" value="RNA-binding S4 domain"/>
    <property type="match status" value="1"/>
</dbReference>
<dbReference type="InterPro" id="IPR036986">
    <property type="entry name" value="S4_RNA-bd_sf"/>
</dbReference>
<dbReference type="CDD" id="cd18316">
    <property type="entry name" value="BTB_POZ_KCTD-like"/>
    <property type="match status" value="1"/>
</dbReference>
<dbReference type="GO" id="GO:0051260">
    <property type="term" value="P:protein homooligomerization"/>
    <property type="evidence" value="ECO:0007669"/>
    <property type="project" value="InterPro"/>
</dbReference>
<protein>
    <recommendedName>
        <fullName evidence="1 9">Tyrosine--tRNA ligase</fullName>
        <ecNumber evidence="1 9">6.1.1.1</ecNumber>
    </recommendedName>
    <alternativeName>
        <fullName evidence="7 9">Tyrosyl-tRNA synthetase</fullName>
    </alternativeName>
</protein>
<dbReference type="EMBL" id="UZAM01011033">
    <property type="protein sequence ID" value="VDP14581.1"/>
    <property type="molecule type" value="Genomic_DNA"/>
</dbReference>
<dbReference type="InterPro" id="IPR003131">
    <property type="entry name" value="T1-type_BTB"/>
</dbReference>
<evidence type="ECO:0000256" key="4">
    <source>
        <dbReference type="ARBA" id="ARBA00022840"/>
    </source>
</evidence>
<dbReference type="GO" id="GO:0005739">
    <property type="term" value="C:mitochondrion"/>
    <property type="evidence" value="ECO:0007669"/>
    <property type="project" value="TreeGrafter"/>
</dbReference>
<dbReference type="InterPro" id="IPR002307">
    <property type="entry name" value="Tyr-tRNA-ligase"/>
</dbReference>
<dbReference type="SUPFAM" id="SSF55174">
    <property type="entry name" value="Alpha-L RNA-binding motif"/>
    <property type="match status" value="1"/>
</dbReference>
<comment type="similarity">
    <text evidence="9">Belongs to the class-I aminoacyl-tRNA synthetase family.</text>
</comment>
<feature type="domain" description="Potassium channel tetramerisation-type BTB" evidence="10">
    <location>
        <begin position="6"/>
        <end position="72"/>
    </location>
</feature>
<dbReference type="PANTHER" id="PTHR11766">
    <property type="entry name" value="TYROSYL-TRNA SYNTHETASE"/>
    <property type="match status" value="1"/>
</dbReference>
<dbReference type="Proteomes" id="UP000270296">
    <property type="component" value="Unassembled WGS sequence"/>
</dbReference>
<keyword evidence="6 9" id="KW-0030">Aminoacyl-tRNA synthetase</keyword>
<reference evidence="11 12" key="2">
    <citation type="submission" date="2018-11" db="EMBL/GenBank/DDBJ databases">
        <authorList>
            <consortium name="Pathogen Informatics"/>
        </authorList>
    </citation>
    <scope>NUCLEOTIDE SEQUENCE [LARGE SCALE GENOMIC DNA]</scope>
</reference>
<dbReference type="Gene3D" id="3.40.50.620">
    <property type="entry name" value="HUPs"/>
    <property type="match status" value="1"/>
</dbReference>
<keyword evidence="2 9" id="KW-0436">Ligase</keyword>
<evidence type="ECO:0000256" key="8">
    <source>
        <dbReference type="ARBA" id="ARBA00048248"/>
    </source>
</evidence>
<gene>
    <name evidence="11" type="ORF">SBAD_LOCUS7877</name>
</gene>
<dbReference type="Gene3D" id="1.10.240.10">
    <property type="entry name" value="Tyrosyl-Transfer RNA Synthetase"/>
    <property type="match status" value="1"/>
</dbReference>
<dbReference type="PROSITE" id="PS00178">
    <property type="entry name" value="AA_TRNA_LIGASE_I"/>
    <property type="match status" value="1"/>
</dbReference>
<accession>A0A183IW80</accession>
<dbReference type="Gene3D" id="3.30.710.10">
    <property type="entry name" value="Potassium Channel Kv1.1, Chain A"/>
    <property type="match status" value="1"/>
</dbReference>
<sequence>MVDDTISLNVGGKRYTVRRSTLTADPDSDLAEMFKVGVKSGPMTPATDKLGNCYLDYDGKTFRYILQYLRHKKDKMDVISALPLSPCELTKLIAVSTLLNLDELRDISLEMLLKYNSDERSHATGFPLLANLPATVYAGFDPTAESLHLGHLVVICAMLHLRAAGFDVIFVVGGGTAKLGDPTGRNEDRLILSDDQLLYNSRSITNQLTAICGHFDSEVELEVAADGEPRKRPLNPVIIENNESWFQRINVLEYFDCVGRAFRLRHMMSKQCVSNRMAHAGMSYGEFSYQVLQAYDWLHLYRTRSCLLQLGGNDQLGNIHSGRDLIRHACGRQAYGLLVPLLVSDSGHKMGKSSGEVSIWLDRKLCTPYAFFQHFLRMPDAEVRRSLELLSFFSQPEVENIVKEHSRYPERRLAQLKLARQLTVLVHGASGLQKALRTTEVLFEKPHDHLFEMDDLERQTVIDQLPHADLTPKPHMTVEELALSAGCFDTVEEAEAVIRSGGFSVNNFRLKDPMAKLSPEVINVGRKFSLLRVGKRSHYIVLWK</sequence>
<dbReference type="GO" id="GO:0005524">
    <property type="term" value="F:ATP binding"/>
    <property type="evidence" value="ECO:0007669"/>
    <property type="project" value="UniProtKB-KW"/>
</dbReference>
<dbReference type="WBParaSite" id="SBAD_0000817001-mRNA-1">
    <property type="protein sequence ID" value="SBAD_0000817001-mRNA-1"/>
    <property type="gene ID" value="SBAD_0000817001"/>
</dbReference>
<dbReference type="InterPro" id="IPR024088">
    <property type="entry name" value="Tyr-tRNA-ligase_bac-type"/>
</dbReference>
<dbReference type="PRINTS" id="PR01040">
    <property type="entry name" value="TRNASYNTHTYR"/>
</dbReference>
<evidence type="ECO:0000313" key="12">
    <source>
        <dbReference type="Proteomes" id="UP000270296"/>
    </source>
</evidence>
<keyword evidence="12" id="KW-1185">Reference proteome</keyword>
<keyword evidence="4 9" id="KW-0067">ATP-binding</keyword>
<comment type="catalytic activity">
    <reaction evidence="8 9">
        <text>tRNA(Tyr) + L-tyrosine + ATP = L-tyrosyl-tRNA(Tyr) + AMP + diphosphate + H(+)</text>
        <dbReference type="Rhea" id="RHEA:10220"/>
        <dbReference type="Rhea" id="RHEA-COMP:9706"/>
        <dbReference type="Rhea" id="RHEA-COMP:9707"/>
        <dbReference type="ChEBI" id="CHEBI:15378"/>
        <dbReference type="ChEBI" id="CHEBI:30616"/>
        <dbReference type="ChEBI" id="CHEBI:33019"/>
        <dbReference type="ChEBI" id="CHEBI:58315"/>
        <dbReference type="ChEBI" id="CHEBI:78442"/>
        <dbReference type="ChEBI" id="CHEBI:78536"/>
        <dbReference type="ChEBI" id="CHEBI:456215"/>
        <dbReference type="EC" id="6.1.1.1"/>
    </reaction>
</comment>
<name>A0A183IW80_9BILA</name>
<evidence type="ECO:0000256" key="7">
    <source>
        <dbReference type="ARBA" id="ARBA00033323"/>
    </source>
</evidence>
<dbReference type="InterPro" id="IPR011333">
    <property type="entry name" value="SKP1/BTB/POZ_sf"/>
</dbReference>
<evidence type="ECO:0000256" key="9">
    <source>
        <dbReference type="RuleBase" id="RU361234"/>
    </source>
</evidence>
<keyword evidence="5 9" id="KW-0648">Protein biosynthesis</keyword>
<organism evidence="13">
    <name type="scientific">Soboliphyme baturini</name>
    <dbReference type="NCBI Taxonomy" id="241478"/>
    <lineage>
        <taxon>Eukaryota</taxon>
        <taxon>Metazoa</taxon>
        <taxon>Ecdysozoa</taxon>
        <taxon>Nematoda</taxon>
        <taxon>Enoplea</taxon>
        <taxon>Dorylaimia</taxon>
        <taxon>Dioctophymatida</taxon>
        <taxon>Dioctophymatoidea</taxon>
        <taxon>Soboliphymatidae</taxon>
        <taxon>Soboliphyme</taxon>
    </lineage>
</organism>
<dbReference type="GO" id="GO:0003723">
    <property type="term" value="F:RNA binding"/>
    <property type="evidence" value="ECO:0007669"/>
    <property type="project" value="InterPro"/>
</dbReference>
<evidence type="ECO:0000256" key="3">
    <source>
        <dbReference type="ARBA" id="ARBA00022741"/>
    </source>
</evidence>
<dbReference type="SUPFAM" id="SSF52374">
    <property type="entry name" value="Nucleotidylyl transferase"/>
    <property type="match status" value="1"/>
</dbReference>
<dbReference type="CDD" id="cd00805">
    <property type="entry name" value="TyrRS_core"/>
    <property type="match status" value="1"/>
</dbReference>
<evidence type="ECO:0000313" key="11">
    <source>
        <dbReference type="EMBL" id="VDP14581.1"/>
    </source>
</evidence>
<evidence type="ECO:0000256" key="5">
    <source>
        <dbReference type="ARBA" id="ARBA00022917"/>
    </source>
</evidence>
<proteinExistence type="inferred from homology"/>
<dbReference type="InterPro" id="IPR001412">
    <property type="entry name" value="aa-tRNA-synth_I_CS"/>
</dbReference>
<evidence type="ECO:0000256" key="6">
    <source>
        <dbReference type="ARBA" id="ARBA00023146"/>
    </source>
</evidence>
<dbReference type="Pfam" id="PF02214">
    <property type="entry name" value="BTB_2"/>
    <property type="match status" value="1"/>
</dbReference>
<keyword evidence="3 9" id="KW-0547">Nucleotide-binding</keyword>
<evidence type="ECO:0000259" key="10">
    <source>
        <dbReference type="Pfam" id="PF02214"/>
    </source>
</evidence>
<dbReference type="SUPFAM" id="SSF54695">
    <property type="entry name" value="POZ domain"/>
    <property type="match status" value="1"/>
</dbReference>
<evidence type="ECO:0000256" key="2">
    <source>
        <dbReference type="ARBA" id="ARBA00022598"/>
    </source>
</evidence>
<dbReference type="FunFam" id="1.10.240.10:FF:000001">
    <property type="entry name" value="Tyrosine--tRNA ligase"/>
    <property type="match status" value="1"/>
</dbReference>
<dbReference type="Pfam" id="PF00579">
    <property type="entry name" value="tRNA-synt_1b"/>
    <property type="match status" value="1"/>
</dbReference>
<dbReference type="InterPro" id="IPR002305">
    <property type="entry name" value="aa-tRNA-synth_Ic"/>
</dbReference>
<evidence type="ECO:0000313" key="13">
    <source>
        <dbReference type="WBParaSite" id="SBAD_0000817001-mRNA-1"/>
    </source>
</evidence>
<evidence type="ECO:0000256" key="1">
    <source>
        <dbReference type="ARBA" id="ARBA00013160"/>
    </source>
</evidence>
<dbReference type="AlphaFoldDB" id="A0A183IW80"/>
<dbReference type="GO" id="GO:0004831">
    <property type="term" value="F:tyrosine-tRNA ligase activity"/>
    <property type="evidence" value="ECO:0007669"/>
    <property type="project" value="UniProtKB-EC"/>
</dbReference>
<dbReference type="GO" id="GO:0005829">
    <property type="term" value="C:cytosol"/>
    <property type="evidence" value="ECO:0007669"/>
    <property type="project" value="TreeGrafter"/>
</dbReference>